<dbReference type="PROSITE" id="PS50927">
    <property type="entry name" value="BULB_LECTIN"/>
    <property type="match status" value="1"/>
</dbReference>
<accession>A0A7I8IYZ7</accession>
<organism evidence="6">
    <name type="scientific">Spirodela intermedia</name>
    <name type="common">Intermediate duckweed</name>
    <dbReference type="NCBI Taxonomy" id="51605"/>
    <lineage>
        <taxon>Eukaryota</taxon>
        <taxon>Viridiplantae</taxon>
        <taxon>Streptophyta</taxon>
        <taxon>Embryophyta</taxon>
        <taxon>Tracheophyta</taxon>
        <taxon>Spermatophyta</taxon>
        <taxon>Magnoliopsida</taxon>
        <taxon>Liliopsida</taxon>
        <taxon>Araceae</taxon>
        <taxon>Lemnoideae</taxon>
        <taxon>Spirodela</taxon>
    </lineage>
</organism>
<dbReference type="AlphaFoldDB" id="A0A7I8IYZ7"/>
<dbReference type="PANTHER" id="PTHR47976:SF30">
    <property type="entry name" value="RECEPTOR-LIKE SERINE_THREONINE-PROTEIN KINASE"/>
    <property type="match status" value="1"/>
</dbReference>
<dbReference type="GO" id="GO:0005537">
    <property type="term" value="F:D-mannose binding"/>
    <property type="evidence" value="ECO:0007669"/>
    <property type="project" value="UniProtKB-KW"/>
</dbReference>
<evidence type="ECO:0000256" key="2">
    <source>
        <dbReference type="ARBA" id="ARBA00022729"/>
    </source>
</evidence>
<name>A0A7I8IYZ7_SPIIN</name>
<feature type="domain" description="Bulb-type lectin" evidence="5">
    <location>
        <begin position="8"/>
        <end position="138"/>
    </location>
</feature>
<keyword evidence="2" id="KW-0732">Signal</keyword>
<gene>
    <name evidence="6" type="ORF">SI7747_06008756</name>
</gene>
<dbReference type="EMBL" id="CACRZD030000006">
    <property type="protein sequence ID" value="CAA6662364.1"/>
    <property type="molecule type" value="Genomic_DNA"/>
</dbReference>
<dbReference type="Gene3D" id="2.90.10.10">
    <property type="entry name" value="Bulb-type lectin domain"/>
    <property type="match status" value="1"/>
</dbReference>
<dbReference type="SUPFAM" id="SSF51110">
    <property type="entry name" value="alpha-D-mannose-specific plant lectins"/>
    <property type="match status" value="1"/>
</dbReference>
<keyword evidence="3" id="KW-0677">Repeat</keyword>
<evidence type="ECO:0000256" key="1">
    <source>
        <dbReference type="ARBA" id="ARBA00022546"/>
    </source>
</evidence>
<dbReference type="InterPro" id="IPR036426">
    <property type="entry name" value="Bulb-type_lectin_dom_sf"/>
</dbReference>
<dbReference type="InterPro" id="IPR051343">
    <property type="entry name" value="G-type_lectin_kinases/EP1-like"/>
</dbReference>
<dbReference type="EMBL" id="LR743593">
    <property type="protein sequence ID" value="CAA2622732.1"/>
    <property type="molecule type" value="Genomic_DNA"/>
</dbReference>
<evidence type="ECO:0000313" key="7">
    <source>
        <dbReference type="Proteomes" id="UP001189122"/>
    </source>
</evidence>
<protein>
    <recommendedName>
        <fullName evidence="5">Bulb-type lectin domain-containing protein</fullName>
    </recommendedName>
</protein>
<evidence type="ECO:0000256" key="3">
    <source>
        <dbReference type="ARBA" id="ARBA00022737"/>
    </source>
</evidence>
<dbReference type="Proteomes" id="UP001189122">
    <property type="component" value="Unassembled WGS sequence"/>
</dbReference>
<keyword evidence="7" id="KW-1185">Reference proteome</keyword>
<dbReference type="PANTHER" id="PTHR47976">
    <property type="entry name" value="G-TYPE LECTIN S-RECEPTOR-LIKE SERINE/THREONINE-PROTEIN KINASE SD2-5"/>
    <property type="match status" value="1"/>
</dbReference>
<keyword evidence="4" id="KW-0465">Mannose-binding</keyword>
<proteinExistence type="predicted"/>
<keyword evidence="1" id="KW-0348">Hemagglutinin</keyword>
<evidence type="ECO:0000256" key="4">
    <source>
        <dbReference type="ARBA" id="ARBA00023035"/>
    </source>
</evidence>
<reference evidence="6 7" key="1">
    <citation type="submission" date="2019-12" db="EMBL/GenBank/DDBJ databases">
        <authorList>
            <person name="Scholz U."/>
            <person name="Mascher M."/>
            <person name="Fiebig A."/>
        </authorList>
    </citation>
    <scope>NUCLEOTIDE SEQUENCE</scope>
</reference>
<evidence type="ECO:0000313" key="6">
    <source>
        <dbReference type="EMBL" id="CAA2622732.1"/>
    </source>
</evidence>
<keyword evidence="4" id="KW-0430">Lectin</keyword>
<evidence type="ECO:0000259" key="5">
    <source>
        <dbReference type="PROSITE" id="PS50927"/>
    </source>
</evidence>
<dbReference type="GO" id="GO:0051707">
    <property type="term" value="P:response to other organism"/>
    <property type="evidence" value="ECO:0007669"/>
    <property type="project" value="UniProtKB-ARBA"/>
</dbReference>
<sequence length="138" mass="14888">MRNFTFTDGSQVRPILLRQNRAGLGVSYACGFYCRGDCASFIFAIYIIHSNSAGEIVLPASGFPQVVWAANKARPVTENATLELASDGDLVLTDAYGTRVWSSGTSGKSTIWDSFSSPTDSLVPGQKLQLRKITVCCV</sequence>
<dbReference type="InterPro" id="IPR001480">
    <property type="entry name" value="Bulb-type_lectin_dom"/>
</dbReference>